<feature type="signal peptide" evidence="1">
    <location>
        <begin position="1"/>
        <end position="28"/>
    </location>
</feature>
<keyword evidence="3" id="KW-1185">Reference proteome</keyword>
<dbReference type="EMBL" id="JBIAZU010000008">
    <property type="protein sequence ID" value="MFF5296032.1"/>
    <property type="molecule type" value="Genomic_DNA"/>
</dbReference>
<name>A0ABW6WRV8_9ACTN</name>
<accession>A0ABW6WRV8</accession>
<dbReference type="RefSeq" id="WP_020516235.1">
    <property type="nucleotide sequence ID" value="NZ_JBIAZU010000008.1"/>
</dbReference>
<protein>
    <submittedName>
        <fullName evidence="2">Uncharacterized protein</fullName>
    </submittedName>
</protein>
<comment type="caution">
    <text evidence="2">The sequence shown here is derived from an EMBL/GenBank/DDBJ whole genome shotgun (WGS) entry which is preliminary data.</text>
</comment>
<evidence type="ECO:0000256" key="1">
    <source>
        <dbReference type="SAM" id="SignalP"/>
    </source>
</evidence>
<evidence type="ECO:0000313" key="2">
    <source>
        <dbReference type="EMBL" id="MFF5296032.1"/>
    </source>
</evidence>
<reference evidence="2 3" key="1">
    <citation type="submission" date="2024-10" db="EMBL/GenBank/DDBJ databases">
        <title>The Natural Products Discovery Center: Release of the First 8490 Sequenced Strains for Exploring Actinobacteria Biosynthetic Diversity.</title>
        <authorList>
            <person name="Kalkreuter E."/>
            <person name="Kautsar S.A."/>
            <person name="Yang D."/>
            <person name="Bader C.D."/>
            <person name="Teijaro C.N."/>
            <person name="Fluegel L."/>
            <person name="Davis C.M."/>
            <person name="Simpson J.R."/>
            <person name="Lauterbach L."/>
            <person name="Steele A.D."/>
            <person name="Gui C."/>
            <person name="Meng S."/>
            <person name="Li G."/>
            <person name="Viehrig K."/>
            <person name="Ye F."/>
            <person name="Su P."/>
            <person name="Kiefer A.F."/>
            <person name="Nichols A."/>
            <person name="Cepeda A.J."/>
            <person name="Yan W."/>
            <person name="Fan B."/>
            <person name="Jiang Y."/>
            <person name="Adhikari A."/>
            <person name="Zheng C.-J."/>
            <person name="Schuster L."/>
            <person name="Cowan T.M."/>
            <person name="Smanski M.J."/>
            <person name="Chevrette M.G."/>
            <person name="De Carvalho L.P.S."/>
            <person name="Shen B."/>
        </authorList>
    </citation>
    <scope>NUCLEOTIDE SEQUENCE [LARGE SCALE GENOMIC DNA]</scope>
    <source>
        <strain evidence="2 3">NPDC000087</strain>
    </source>
</reference>
<sequence length="183" mass="19804">MAITPKRRHLVAALTACAIAAVNVPAGAAVARTPDKAGLTAAQRTVLLDATRRFRDVKQAIRAGYLPTKECVPGMGFHYAKPALAADTNIDPTLPEVLVYNRAPGGTMRLSALEYFRADADQNLKTDEDRPTLFGQPFNGPMNGHPLPPGQPPMPIHYDLHVWLYQPNPSGVLATDNPDVDCR</sequence>
<organism evidence="2 3">
    <name type="scientific">Paractinoplanes globisporus</name>
    <dbReference type="NCBI Taxonomy" id="113565"/>
    <lineage>
        <taxon>Bacteria</taxon>
        <taxon>Bacillati</taxon>
        <taxon>Actinomycetota</taxon>
        <taxon>Actinomycetes</taxon>
        <taxon>Micromonosporales</taxon>
        <taxon>Micromonosporaceae</taxon>
        <taxon>Paractinoplanes</taxon>
    </lineage>
</organism>
<feature type="chain" id="PRO_5046992042" evidence="1">
    <location>
        <begin position="29"/>
        <end position="183"/>
    </location>
</feature>
<evidence type="ECO:0000313" key="3">
    <source>
        <dbReference type="Proteomes" id="UP001602245"/>
    </source>
</evidence>
<gene>
    <name evidence="2" type="ORF">ACFY35_41920</name>
</gene>
<proteinExistence type="predicted"/>
<keyword evidence="1" id="KW-0732">Signal</keyword>
<dbReference type="Proteomes" id="UP001602245">
    <property type="component" value="Unassembled WGS sequence"/>
</dbReference>